<dbReference type="Gene3D" id="3.50.4.10">
    <property type="entry name" value="Hepatocyte Growth Factor"/>
    <property type="match status" value="2"/>
</dbReference>
<accession>A0A418B1G9</accession>
<dbReference type="Pfam" id="PF14295">
    <property type="entry name" value="PAN_4"/>
    <property type="match status" value="2"/>
</dbReference>
<keyword evidence="1" id="KW-0732">Signal</keyword>
<organism evidence="3 4">
    <name type="scientific">Aphanomyces invadans</name>
    <dbReference type="NCBI Taxonomy" id="157072"/>
    <lineage>
        <taxon>Eukaryota</taxon>
        <taxon>Sar</taxon>
        <taxon>Stramenopiles</taxon>
        <taxon>Oomycota</taxon>
        <taxon>Saprolegniomycetes</taxon>
        <taxon>Saprolegniales</taxon>
        <taxon>Verrucalvaceae</taxon>
        <taxon>Aphanomyces</taxon>
    </lineage>
</organism>
<name>A0A418B1G9_9STRA</name>
<proteinExistence type="predicted"/>
<protein>
    <recommendedName>
        <fullName evidence="2">Apple domain-containing protein</fullName>
    </recommendedName>
</protein>
<dbReference type="Proteomes" id="UP000285060">
    <property type="component" value="Unassembled WGS sequence"/>
</dbReference>
<gene>
    <name evidence="3" type="ORF">DYB32_003319</name>
</gene>
<dbReference type="InterPro" id="IPR001938">
    <property type="entry name" value="Thaumatin"/>
</dbReference>
<feature type="signal peptide" evidence="1">
    <location>
        <begin position="1"/>
        <end position="25"/>
    </location>
</feature>
<evidence type="ECO:0000256" key="1">
    <source>
        <dbReference type="SAM" id="SignalP"/>
    </source>
</evidence>
<dbReference type="InterPro" id="IPR037176">
    <property type="entry name" value="Osmotin/thaumatin-like_sf"/>
</dbReference>
<feature type="domain" description="Apple" evidence="2">
    <location>
        <begin position="103"/>
        <end position="144"/>
    </location>
</feature>
<dbReference type="VEuPathDB" id="FungiDB:H310_13989"/>
<feature type="domain" description="Apple" evidence="2">
    <location>
        <begin position="35"/>
        <end position="75"/>
    </location>
</feature>
<sequence>MRTLVIAPLYAIGFILAIALQGVVGTGTVLEPNMDYWGNDIRSTKQQVPMNCRSECASNPLCILFAWRQGTCFLKHKRGPARVAPGVVAGVVYPQCSAIEDNTDYEGNDIATTQRASPRDCCADCTANGQCVVVVWFQGTCYLKNVIGAKSTKTGAVAVFPHRSSIQRPTLQFLNRCKHAIQLYKVDQLVCTLPPNGGRCNQSLTTGEHPMFRHTRSEEATLVEMTLTTDRLWFDLSVVPPNCRDGKSHDECIRNNGGRRGFNVPVSVVPVKYNNNPAKGKCNDIVCHADVCPQAYVYPSDDTKMRDCPPDESLFVTYCP</sequence>
<dbReference type="SUPFAM" id="SSF49870">
    <property type="entry name" value="Osmotin, thaumatin-like protein"/>
    <property type="match status" value="1"/>
</dbReference>
<reference evidence="3 4" key="1">
    <citation type="submission" date="2018-08" db="EMBL/GenBank/DDBJ databases">
        <title>Aphanomyces genome sequencing and annotation.</title>
        <authorList>
            <person name="Minardi D."/>
            <person name="Oidtmann B."/>
            <person name="Van Der Giezen M."/>
            <person name="Studholme D.J."/>
        </authorList>
    </citation>
    <scope>NUCLEOTIDE SEQUENCE [LARGE SCALE GENOMIC DNA]</scope>
    <source>
        <strain evidence="3 4">NJM0002</strain>
    </source>
</reference>
<dbReference type="PROSITE" id="PS51367">
    <property type="entry name" value="THAUMATIN_2"/>
    <property type="match status" value="1"/>
</dbReference>
<dbReference type="AlphaFoldDB" id="A0A418B1G9"/>
<keyword evidence="4" id="KW-1185">Reference proteome</keyword>
<dbReference type="EMBL" id="QUSY01000193">
    <property type="protein sequence ID" value="RHY31681.1"/>
    <property type="molecule type" value="Genomic_DNA"/>
</dbReference>
<dbReference type="PANTHER" id="PTHR31737">
    <property type="entry name" value="PROTEIN TOS1"/>
    <property type="match status" value="1"/>
</dbReference>
<feature type="chain" id="PRO_5019364851" description="Apple domain-containing protein" evidence="1">
    <location>
        <begin position="26"/>
        <end position="320"/>
    </location>
</feature>
<evidence type="ECO:0000313" key="3">
    <source>
        <dbReference type="EMBL" id="RHY31681.1"/>
    </source>
</evidence>
<dbReference type="PANTHER" id="PTHR31737:SF2">
    <property type="entry name" value="PROTEIN TOS1"/>
    <property type="match status" value="1"/>
</dbReference>
<comment type="caution">
    <text evidence="3">The sequence shown here is derived from an EMBL/GenBank/DDBJ whole genome shotgun (WGS) entry which is preliminary data.</text>
</comment>
<evidence type="ECO:0000313" key="4">
    <source>
        <dbReference type="Proteomes" id="UP000285060"/>
    </source>
</evidence>
<evidence type="ECO:0000259" key="2">
    <source>
        <dbReference type="Pfam" id="PF14295"/>
    </source>
</evidence>
<dbReference type="InterPro" id="IPR003609">
    <property type="entry name" value="Pan_app"/>
</dbReference>